<proteinExistence type="inferred from homology"/>
<keyword evidence="2" id="KW-0067">ATP-binding</keyword>
<keyword evidence="2" id="KW-0234">DNA repair</keyword>
<evidence type="ECO:0000256" key="3">
    <source>
        <dbReference type="SAM" id="MobiDB-lite"/>
    </source>
</evidence>
<keyword evidence="5" id="KW-0695">RNA-directed DNA polymerase</keyword>
<comment type="cofactor">
    <cofactor evidence="2">
        <name>Mg(2+)</name>
        <dbReference type="ChEBI" id="CHEBI:18420"/>
    </cofactor>
</comment>
<feature type="region of interest" description="Disordered" evidence="3">
    <location>
        <begin position="92"/>
        <end position="111"/>
    </location>
</feature>
<dbReference type="Proteomes" id="UP001151760">
    <property type="component" value="Unassembled WGS sequence"/>
</dbReference>
<feature type="region of interest" description="Disordered" evidence="3">
    <location>
        <begin position="314"/>
        <end position="340"/>
    </location>
</feature>
<feature type="domain" description="CCHC-type" evidence="4">
    <location>
        <begin position="293"/>
        <end position="308"/>
    </location>
</feature>
<feature type="compositionally biased region" description="Gly residues" evidence="3">
    <location>
        <begin position="99"/>
        <end position="108"/>
    </location>
</feature>
<dbReference type="EC" id="5.6.2.3" evidence="2"/>
<reference evidence="5" key="2">
    <citation type="submission" date="2022-01" db="EMBL/GenBank/DDBJ databases">
        <authorList>
            <person name="Yamashiro T."/>
            <person name="Shiraishi A."/>
            <person name="Satake H."/>
            <person name="Nakayama K."/>
        </authorList>
    </citation>
    <scope>NUCLEOTIDE SEQUENCE</scope>
</reference>
<dbReference type="InterPro" id="IPR010285">
    <property type="entry name" value="DNA_helicase_pif1-like_DEAD"/>
</dbReference>
<keyword evidence="2" id="KW-0227">DNA damage</keyword>
<name>A0ABQ5DKM3_9ASTR</name>
<dbReference type="Gene3D" id="4.10.60.10">
    <property type="entry name" value="Zinc finger, CCHC-type"/>
    <property type="match status" value="1"/>
</dbReference>
<keyword evidence="6" id="KW-1185">Reference proteome</keyword>
<evidence type="ECO:0000256" key="2">
    <source>
        <dbReference type="RuleBase" id="RU363044"/>
    </source>
</evidence>
<keyword evidence="2" id="KW-0378">Hydrolase</keyword>
<keyword evidence="5" id="KW-0548">Nucleotidyltransferase</keyword>
<sequence length="724" mass="80468">MSSILNPFEPALQKHEKADNPNSIRRLLIPKNLDLLNLLRLWKNRPLPLDEIQVDAKLNFKEEPVEILEREFKKLKRSRIAIVKIMPSRMRKEGERVGRGGMGKGPMGDGVNRNVEGVNGDVGGAPDFSTIIAQQLQNLLPAFLAQVGNQGNVGNQNGNVVNENVQENVRNELSSGNRVSDALTDEAVRNGSIKKVEKIGNVGEPSKDKIGRDDTKRTRTGNSFAITANPIGKENTSAWPKCTTCNSYNAPRGPCRTCFNYNRPGHFAKDYRVVPRNVNPVNVRNPTPTRGACYECGSTDHLKPACPRLNRAQGLGGNHPNQAVANNGGHGHGNPGNQARGRAFMLGAVTPPRKVAMQGGVLWEGAVSHGGEEKGVCLVIKVVTWGGDGGGRVAAWDSSDRHLFRLETWKVLWTLLSSSGSSSLYATGPIRSRILNGPMYRGFLVKCMHRYAISSLMDTAYRTSEDFPEVQTVHDIFYPTCRAACEALCLLGYDNKWDIAMQEACASAKYSQLRFVFAHILTHCEVTDPLKLWTKYWKEMSHDILGRNNCGKSLQNFGLGPPPPGLLDMLANRLLMEERNYNQEELQQQKAESVPRHWTKNFPLENHQIALALLKEKCFGKFASSVCCLMHLPSVRTAHSRFKIPIELIEESLYILTMPHRLFGGKSVLLGGDFRQTLLVKKGASKMEVIASCISELDMWPHFRVFTLTENMRLSRPGVSADER</sequence>
<keyword evidence="1" id="KW-0862">Zinc</keyword>
<dbReference type="GO" id="GO:0003964">
    <property type="term" value="F:RNA-directed DNA polymerase activity"/>
    <property type="evidence" value="ECO:0007669"/>
    <property type="project" value="UniProtKB-KW"/>
</dbReference>
<keyword evidence="5" id="KW-0808">Transferase</keyword>
<dbReference type="PROSITE" id="PS50158">
    <property type="entry name" value="ZF_CCHC"/>
    <property type="match status" value="1"/>
</dbReference>
<dbReference type="PANTHER" id="PTHR10492:SF96">
    <property type="entry name" value="ATP-DEPENDENT DNA HELICASE"/>
    <property type="match status" value="1"/>
</dbReference>
<reference evidence="5" key="1">
    <citation type="journal article" date="2022" name="Int. J. Mol. Sci.">
        <title>Draft Genome of Tanacetum Coccineum: Genomic Comparison of Closely Related Tanacetum-Family Plants.</title>
        <authorList>
            <person name="Yamashiro T."/>
            <person name="Shiraishi A."/>
            <person name="Nakayama K."/>
            <person name="Satake H."/>
        </authorList>
    </citation>
    <scope>NUCLEOTIDE SEQUENCE</scope>
</reference>
<keyword evidence="2" id="KW-0347">Helicase</keyword>
<keyword evidence="1" id="KW-0479">Metal-binding</keyword>
<evidence type="ECO:0000256" key="1">
    <source>
        <dbReference type="PROSITE-ProRule" id="PRU00047"/>
    </source>
</evidence>
<dbReference type="EMBL" id="BQNB010015363">
    <property type="protein sequence ID" value="GJT39153.1"/>
    <property type="molecule type" value="Genomic_DNA"/>
</dbReference>
<organism evidence="5 6">
    <name type="scientific">Tanacetum coccineum</name>
    <dbReference type="NCBI Taxonomy" id="301880"/>
    <lineage>
        <taxon>Eukaryota</taxon>
        <taxon>Viridiplantae</taxon>
        <taxon>Streptophyta</taxon>
        <taxon>Embryophyta</taxon>
        <taxon>Tracheophyta</taxon>
        <taxon>Spermatophyta</taxon>
        <taxon>Magnoliopsida</taxon>
        <taxon>eudicotyledons</taxon>
        <taxon>Gunneridae</taxon>
        <taxon>Pentapetalae</taxon>
        <taxon>asterids</taxon>
        <taxon>campanulids</taxon>
        <taxon>Asterales</taxon>
        <taxon>Asteraceae</taxon>
        <taxon>Asteroideae</taxon>
        <taxon>Anthemideae</taxon>
        <taxon>Anthemidinae</taxon>
        <taxon>Tanacetum</taxon>
    </lineage>
</organism>
<dbReference type="PANTHER" id="PTHR10492">
    <property type="match status" value="1"/>
</dbReference>
<evidence type="ECO:0000313" key="5">
    <source>
        <dbReference type="EMBL" id="GJT39153.1"/>
    </source>
</evidence>
<dbReference type="Pfam" id="PF05970">
    <property type="entry name" value="PIF1"/>
    <property type="match status" value="1"/>
</dbReference>
<keyword evidence="2" id="KW-0233">DNA recombination</keyword>
<gene>
    <name evidence="5" type="ORF">Tco_0939018</name>
</gene>
<evidence type="ECO:0000259" key="4">
    <source>
        <dbReference type="PROSITE" id="PS50158"/>
    </source>
</evidence>
<dbReference type="InterPro" id="IPR001878">
    <property type="entry name" value="Znf_CCHC"/>
</dbReference>
<accession>A0ABQ5DKM3</accession>
<evidence type="ECO:0000313" key="6">
    <source>
        <dbReference type="Proteomes" id="UP001151760"/>
    </source>
</evidence>
<keyword evidence="1" id="KW-0863">Zinc-finger</keyword>
<protein>
    <recommendedName>
        <fullName evidence="2">ATP-dependent DNA helicase</fullName>
        <ecNumber evidence="2">5.6.2.3</ecNumber>
    </recommendedName>
</protein>
<keyword evidence="2" id="KW-0547">Nucleotide-binding</keyword>
<comment type="caution">
    <text evidence="5">The sequence shown here is derived from an EMBL/GenBank/DDBJ whole genome shotgun (WGS) entry which is preliminary data.</text>
</comment>
<comment type="catalytic activity">
    <reaction evidence="2">
        <text>ATP + H2O = ADP + phosphate + H(+)</text>
        <dbReference type="Rhea" id="RHEA:13065"/>
        <dbReference type="ChEBI" id="CHEBI:15377"/>
        <dbReference type="ChEBI" id="CHEBI:15378"/>
        <dbReference type="ChEBI" id="CHEBI:30616"/>
        <dbReference type="ChEBI" id="CHEBI:43474"/>
        <dbReference type="ChEBI" id="CHEBI:456216"/>
        <dbReference type="EC" id="5.6.2.3"/>
    </reaction>
</comment>
<comment type="similarity">
    <text evidence="2">Belongs to the helicase family.</text>
</comment>